<reference evidence="1" key="1">
    <citation type="submission" date="2020-03" db="EMBL/GenBank/DDBJ databases">
        <title>The deep terrestrial virosphere.</title>
        <authorList>
            <person name="Holmfeldt K."/>
            <person name="Nilsson E."/>
            <person name="Simone D."/>
            <person name="Lopez-Fernandez M."/>
            <person name="Wu X."/>
            <person name="de Brujin I."/>
            <person name="Lundin D."/>
            <person name="Andersson A."/>
            <person name="Bertilsson S."/>
            <person name="Dopson M."/>
        </authorList>
    </citation>
    <scope>NUCLEOTIDE SEQUENCE</scope>
    <source>
        <strain evidence="1">MM415A02413</strain>
    </source>
</reference>
<accession>A0A6M3JVF8</accession>
<evidence type="ECO:0000313" key="1">
    <source>
        <dbReference type="EMBL" id="QJA73311.1"/>
    </source>
</evidence>
<gene>
    <name evidence="1" type="ORF">MM415A02413_0009</name>
</gene>
<organism evidence="1">
    <name type="scientific">viral metagenome</name>
    <dbReference type="NCBI Taxonomy" id="1070528"/>
    <lineage>
        <taxon>unclassified sequences</taxon>
        <taxon>metagenomes</taxon>
        <taxon>organismal metagenomes</taxon>
    </lineage>
</organism>
<dbReference type="EMBL" id="MT142017">
    <property type="protein sequence ID" value="QJA73311.1"/>
    <property type="molecule type" value="Genomic_DNA"/>
</dbReference>
<sequence>MSTPTTEIKKRLEPIEENWATDDSVMSYGTIAFVSTGTTVELDVPQASVDCILCMPKTVTYGANDQLSSDGVVTSSAVTIARNAAGTSVLTVYYLVIGPIAQATS</sequence>
<name>A0A6M3JVF8_9ZZZZ</name>
<proteinExistence type="predicted"/>
<dbReference type="AlphaFoldDB" id="A0A6M3JVF8"/>
<protein>
    <submittedName>
        <fullName evidence="1">Uncharacterized protein</fullName>
    </submittedName>
</protein>